<organism evidence="6">
    <name type="scientific">Dickeya oryzae</name>
    <dbReference type="NCBI Taxonomy" id="1240404"/>
    <lineage>
        <taxon>Bacteria</taxon>
        <taxon>Pseudomonadati</taxon>
        <taxon>Pseudomonadota</taxon>
        <taxon>Gammaproteobacteria</taxon>
        <taxon>Enterobacterales</taxon>
        <taxon>Pectobacteriaceae</taxon>
        <taxon>Dickeya</taxon>
    </lineage>
</organism>
<sequence length="298" mass="32663">MKRLVTLDLDALRSFVAGVELGSFALAAQQLSRSTSAVSAHLKKLEQQCDATLLRKDGRHLKLTDSGEILLNYAHRILAVNDEAMHAVRGARVEGEVRFGMQEDFGESLMPDVLGRFARAYPGVQISARIARNRELCEAISQQQLDLALSWLDEESMPGIAALAHLPMRWIRHPSFEIADYLETGRPLPLVMFEAPCLMRRRGTDALDKAGIPWRVVFVSRSLSGIWAAVNAGLGVTVRSAIGMPSSLTAATHNRLPPLPEIGVTLLQAPANLPDATARLKQLLEEELSHQLPQALSV</sequence>
<feature type="domain" description="HTH lysR-type" evidence="5">
    <location>
        <begin position="7"/>
        <end position="64"/>
    </location>
</feature>
<dbReference type="SUPFAM" id="SSF53850">
    <property type="entry name" value="Periplasmic binding protein-like II"/>
    <property type="match status" value="1"/>
</dbReference>
<dbReference type="PANTHER" id="PTHR30579">
    <property type="entry name" value="TRANSCRIPTIONAL REGULATOR"/>
    <property type="match status" value="1"/>
</dbReference>
<dbReference type="PROSITE" id="PS50931">
    <property type="entry name" value="HTH_LYSR"/>
    <property type="match status" value="1"/>
</dbReference>
<gene>
    <name evidence="6" type="ORF">LF923_0015350</name>
</gene>
<keyword evidence="3" id="KW-0238">DNA-binding</keyword>
<evidence type="ECO:0000313" key="6">
    <source>
        <dbReference type="EMBL" id="XDL13566.1"/>
    </source>
</evidence>
<dbReference type="InterPro" id="IPR036388">
    <property type="entry name" value="WH-like_DNA-bd_sf"/>
</dbReference>
<dbReference type="GO" id="GO:0003700">
    <property type="term" value="F:DNA-binding transcription factor activity"/>
    <property type="evidence" value="ECO:0007669"/>
    <property type="project" value="InterPro"/>
</dbReference>
<dbReference type="RefSeq" id="WP_038905209.1">
    <property type="nucleotide sequence ID" value="NZ_CP162411.1"/>
</dbReference>
<evidence type="ECO:0000256" key="4">
    <source>
        <dbReference type="ARBA" id="ARBA00023163"/>
    </source>
</evidence>
<dbReference type="Pfam" id="PF00126">
    <property type="entry name" value="HTH_1"/>
    <property type="match status" value="1"/>
</dbReference>
<dbReference type="GO" id="GO:0003677">
    <property type="term" value="F:DNA binding"/>
    <property type="evidence" value="ECO:0007669"/>
    <property type="project" value="UniProtKB-KW"/>
</dbReference>
<keyword evidence="4" id="KW-0804">Transcription</keyword>
<dbReference type="SUPFAM" id="SSF46785">
    <property type="entry name" value="Winged helix' DNA-binding domain"/>
    <property type="match status" value="1"/>
</dbReference>
<dbReference type="InterPro" id="IPR050176">
    <property type="entry name" value="LTTR"/>
</dbReference>
<comment type="similarity">
    <text evidence="1">Belongs to the LysR transcriptional regulatory family.</text>
</comment>
<dbReference type="Gene3D" id="3.40.190.10">
    <property type="entry name" value="Periplasmic binding protein-like II"/>
    <property type="match status" value="2"/>
</dbReference>
<evidence type="ECO:0000256" key="2">
    <source>
        <dbReference type="ARBA" id="ARBA00023015"/>
    </source>
</evidence>
<reference evidence="6" key="1">
    <citation type="submission" date="2024-07" db="EMBL/GenBank/DDBJ databases">
        <authorList>
            <person name="Pedron J."/>
        </authorList>
    </citation>
    <scope>NUCLEOTIDE SEQUENCE</scope>
    <source>
        <strain evidence="6">A642-S2-A17</strain>
    </source>
</reference>
<evidence type="ECO:0000256" key="1">
    <source>
        <dbReference type="ARBA" id="ARBA00009437"/>
    </source>
</evidence>
<dbReference type="AlphaFoldDB" id="A0AB39IE62"/>
<dbReference type="InterPro" id="IPR036390">
    <property type="entry name" value="WH_DNA-bd_sf"/>
</dbReference>
<evidence type="ECO:0000256" key="3">
    <source>
        <dbReference type="ARBA" id="ARBA00023125"/>
    </source>
</evidence>
<name>A0AB39IE62_9GAMM</name>
<protein>
    <submittedName>
        <fullName evidence="6">LysR substrate-binding domain-containing protein</fullName>
    </submittedName>
</protein>
<proteinExistence type="inferred from homology"/>
<evidence type="ECO:0000259" key="5">
    <source>
        <dbReference type="PROSITE" id="PS50931"/>
    </source>
</evidence>
<dbReference type="Pfam" id="PF03466">
    <property type="entry name" value="LysR_substrate"/>
    <property type="match status" value="1"/>
</dbReference>
<dbReference type="PANTHER" id="PTHR30579:SF7">
    <property type="entry name" value="HTH-TYPE TRANSCRIPTIONAL REGULATOR LRHA-RELATED"/>
    <property type="match status" value="1"/>
</dbReference>
<dbReference type="InterPro" id="IPR005119">
    <property type="entry name" value="LysR_subst-bd"/>
</dbReference>
<dbReference type="InterPro" id="IPR000847">
    <property type="entry name" value="LysR_HTH_N"/>
</dbReference>
<keyword evidence="2" id="KW-0805">Transcription regulation</keyword>
<dbReference type="Gene3D" id="1.10.10.10">
    <property type="entry name" value="Winged helix-like DNA-binding domain superfamily/Winged helix DNA-binding domain"/>
    <property type="match status" value="1"/>
</dbReference>
<dbReference type="EMBL" id="CP162411">
    <property type="protein sequence ID" value="XDL13566.1"/>
    <property type="molecule type" value="Genomic_DNA"/>
</dbReference>
<accession>A0AB39IE62</accession>